<dbReference type="InterPro" id="IPR050464">
    <property type="entry name" value="Zeta_carotene_desat/Oxidored"/>
</dbReference>
<dbReference type="EC" id="1.3.3.4" evidence="4 11"/>
<dbReference type="VEuPathDB" id="FungiDB:PHYBLDRAFT_142459"/>
<dbReference type="UniPathway" id="UPA00251">
    <property type="reaction ID" value="UER00324"/>
</dbReference>
<keyword evidence="8 11" id="KW-0350">Heme biosynthesis</keyword>
<reference evidence="14" key="1">
    <citation type="submission" date="2015-06" db="EMBL/GenBank/DDBJ databases">
        <title>Expansion of signal transduction pathways in fungi by whole-genome duplication.</title>
        <authorList>
            <consortium name="DOE Joint Genome Institute"/>
            <person name="Corrochano L.M."/>
            <person name="Kuo A."/>
            <person name="Marcet-Houben M."/>
            <person name="Polaino S."/>
            <person name="Salamov A."/>
            <person name="Villalobos J.M."/>
            <person name="Alvarez M.I."/>
            <person name="Avalos J."/>
            <person name="Benito E.P."/>
            <person name="Benoit I."/>
            <person name="Burger G."/>
            <person name="Camino L.P."/>
            <person name="Canovas D."/>
            <person name="Cerda-Olmedo E."/>
            <person name="Cheng J.-F."/>
            <person name="Dominguez A."/>
            <person name="Elias M."/>
            <person name="Eslava A.P."/>
            <person name="Glaser F."/>
            <person name="Grimwood J."/>
            <person name="Gutierrez G."/>
            <person name="Heitman J."/>
            <person name="Henrissat B."/>
            <person name="Iturriaga E.A."/>
            <person name="Lang B.F."/>
            <person name="Lavin J.L."/>
            <person name="Lee S."/>
            <person name="Li W."/>
            <person name="Lindquist E."/>
            <person name="Lopez-Garcia S."/>
            <person name="Luque E.M."/>
            <person name="Marcos A.T."/>
            <person name="Martin J."/>
            <person name="McCluskey K."/>
            <person name="Medina H.R."/>
            <person name="Miralles-Duran A."/>
            <person name="Miyazaki A."/>
            <person name="Munoz-Torres E."/>
            <person name="Oguiza J.A."/>
            <person name="Ohm R."/>
            <person name="Olmedo M."/>
            <person name="Orejas M."/>
            <person name="Ortiz-Castellanos L."/>
            <person name="Pisabarro A.G."/>
            <person name="Rodriguez-Romero J."/>
            <person name="Ruiz-Herrera J."/>
            <person name="Ruiz-Vazquez R."/>
            <person name="Sanz C."/>
            <person name="Schackwitz W."/>
            <person name="Schmutz J."/>
            <person name="Shahriari M."/>
            <person name="Shelest E."/>
            <person name="Silva-Franco F."/>
            <person name="Soanes D."/>
            <person name="Syed K."/>
            <person name="Tagua V.G."/>
            <person name="Talbot N.J."/>
            <person name="Thon M."/>
            <person name="De vries R.P."/>
            <person name="Wiebenga A."/>
            <person name="Yadav J.S."/>
            <person name="Braun E.L."/>
            <person name="Baker S."/>
            <person name="Garre V."/>
            <person name="Horwitz B."/>
            <person name="Torres-Martinez S."/>
            <person name="Idnurm A."/>
            <person name="Herrera-Estrella A."/>
            <person name="Gabaldon T."/>
            <person name="Grigoriev I.V."/>
        </authorList>
    </citation>
    <scope>NUCLEOTIDE SEQUENCE [LARGE SCALE GENOMIC DNA]</scope>
    <source>
        <strain evidence="14">NRRL 1555(-)</strain>
    </source>
</reference>
<comment type="pathway">
    <text evidence="2 11">Porphyrin-containing compound metabolism; protoporphyrin-IX biosynthesis; protoporphyrin-IX from protoporphyrinogen-IX: step 1/1.</text>
</comment>
<comment type="cofactor">
    <cofactor evidence="11">
        <name>FAD</name>
        <dbReference type="ChEBI" id="CHEBI:57692"/>
    </cofactor>
    <text evidence="11">Binds 1 FAD per subunit.</text>
</comment>
<dbReference type="InterPro" id="IPR036188">
    <property type="entry name" value="FAD/NAD-bd_sf"/>
</dbReference>
<evidence type="ECO:0000256" key="2">
    <source>
        <dbReference type="ARBA" id="ARBA00005073"/>
    </source>
</evidence>
<dbReference type="NCBIfam" id="TIGR00562">
    <property type="entry name" value="proto_IX_ox"/>
    <property type="match status" value="1"/>
</dbReference>
<dbReference type="InParanoid" id="A0A163E6B7"/>
<evidence type="ECO:0000256" key="7">
    <source>
        <dbReference type="ARBA" id="ARBA00023002"/>
    </source>
</evidence>
<organism evidence="13 14">
    <name type="scientific">Phycomyces blakesleeanus (strain ATCC 8743b / DSM 1359 / FGSC 10004 / NBRC 33097 / NRRL 1555)</name>
    <dbReference type="NCBI Taxonomy" id="763407"/>
    <lineage>
        <taxon>Eukaryota</taxon>
        <taxon>Fungi</taxon>
        <taxon>Fungi incertae sedis</taxon>
        <taxon>Mucoromycota</taxon>
        <taxon>Mucoromycotina</taxon>
        <taxon>Mucoromycetes</taxon>
        <taxon>Mucorales</taxon>
        <taxon>Phycomycetaceae</taxon>
        <taxon>Phycomyces</taxon>
    </lineage>
</organism>
<evidence type="ECO:0000313" key="13">
    <source>
        <dbReference type="EMBL" id="OAD76950.1"/>
    </source>
</evidence>
<keyword evidence="14" id="KW-1185">Reference proteome</keyword>
<evidence type="ECO:0000256" key="10">
    <source>
        <dbReference type="ARBA" id="ARBA00047554"/>
    </source>
</evidence>
<keyword evidence="6 11" id="KW-0274">FAD</keyword>
<keyword evidence="9 11" id="KW-0627">Porphyrin biosynthesis</keyword>
<name>A0A163E6B7_PHYB8</name>
<evidence type="ECO:0000313" key="14">
    <source>
        <dbReference type="Proteomes" id="UP000077315"/>
    </source>
</evidence>
<keyword evidence="5 11" id="KW-0285">Flavoprotein</keyword>
<dbReference type="SUPFAM" id="SSF54373">
    <property type="entry name" value="FAD-linked reductases, C-terminal domain"/>
    <property type="match status" value="1"/>
</dbReference>
<keyword evidence="7 11" id="KW-0560">Oxidoreductase</keyword>
<dbReference type="InterPro" id="IPR004572">
    <property type="entry name" value="Protoporphyrinogen_oxidase"/>
</dbReference>
<evidence type="ECO:0000256" key="11">
    <source>
        <dbReference type="RuleBase" id="RU367069"/>
    </source>
</evidence>
<evidence type="ECO:0000259" key="12">
    <source>
        <dbReference type="Pfam" id="PF01593"/>
    </source>
</evidence>
<evidence type="ECO:0000256" key="5">
    <source>
        <dbReference type="ARBA" id="ARBA00022630"/>
    </source>
</evidence>
<evidence type="ECO:0000256" key="1">
    <source>
        <dbReference type="ARBA" id="ARBA00002600"/>
    </source>
</evidence>
<comment type="function">
    <text evidence="1 11">Catalyzes the 6-electron oxidation of protoporphyrinogen-IX to form protoporphyrin-IX.</text>
</comment>
<dbReference type="GO" id="GO:0004729">
    <property type="term" value="F:oxygen-dependent protoporphyrinogen oxidase activity"/>
    <property type="evidence" value="ECO:0007669"/>
    <property type="project" value="UniProtKB-UniRule"/>
</dbReference>
<dbReference type="Pfam" id="PF01593">
    <property type="entry name" value="Amino_oxidase"/>
    <property type="match status" value="1"/>
</dbReference>
<dbReference type="STRING" id="763407.A0A163E6B7"/>
<dbReference type="SUPFAM" id="SSF51905">
    <property type="entry name" value="FAD/NAD(P)-binding domain"/>
    <property type="match status" value="1"/>
</dbReference>
<protein>
    <recommendedName>
        <fullName evidence="4 11">Protoporphyrinogen oxidase</fullName>
        <ecNumber evidence="4 11">1.3.3.4</ecNumber>
    </recommendedName>
</protein>
<dbReference type="InterPro" id="IPR002937">
    <property type="entry name" value="Amino_oxidase"/>
</dbReference>
<dbReference type="Gene3D" id="3.50.50.60">
    <property type="entry name" value="FAD/NAD(P)-binding domain"/>
    <property type="match status" value="1"/>
</dbReference>
<comment type="similarity">
    <text evidence="3 11">Belongs to the protoporphyrinogen/coproporphyrinogen oxidase family. Protoporphyrinogen oxidase subfamily.</text>
</comment>
<evidence type="ECO:0000256" key="6">
    <source>
        <dbReference type="ARBA" id="ARBA00022827"/>
    </source>
</evidence>
<dbReference type="RefSeq" id="XP_018294990.1">
    <property type="nucleotide sequence ID" value="XM_018430821.1"/>
</dbReference>
<dbReference type="GeneID" id="28991727"/>
<dbReference type="AlphaFoldDB" id="A0A163E6B7"/>
<evidence type="ECO:0000256" key="9">
    <source>
        <dbReference type="ARBA" id="ARBA00023244"/>
    </source>
</evidence>
<comment type="catalytic activity">
    <reaction evidence="10 11">
        <text>protoporphyrinogen IX + 3 O2 = protoporphyrin IX + 3 H2O2</text>
        <dbReference type="Rhea" id="RHEA:25576"/>
        <dbReference type="ChEBI" id="CHEBI:15379"/>
        <dbReference type="ChEBI" id="CHEBI:16240"/>
        <dbReference type="ChEBI" id="CHEBI:57306"/>
        <dbReference type="ChEBI" id="CHEBI:57307"/>
        <dbReference type="EC" id="1.3.3.4"/>
    </reaction>
</comment>
<comment type="subcellular location">
    <subcellularLocation>
        <location evidence="11">Mitochondrion inner membrane</location>
    </subcellularLocation>
</comment>
<sequence>MTTRIAVLGGGISGLSAAFYLSRLVPETTKIVLIEGSDRAGGWIRSQRVSPGTYLSTPNDNTPQNPEDVLLEVGPRSLRPVGPGGTIVLDMISQLNLQPEVMSVPKTDPSAKNRYIYYDDQINTLPSSLPSLLFKPSPPVFKSVIQSIVNEFHAPPGSADWAHDVDADESLYSFVERRFNRHVALNLVGAITHGVYAGDAKNLSVKSTFRVLCENEKVHGSVVKGMIKGGVDLQTANDKKMVRECLENPGSTEQQKTWIQDMAGQSVIGFKNGTETLTKSLRDWLVNQPNVELVTGEQVSSVELTSSNNECKVTTTKGTHFADHVISTLPANVLDKVLAKTPLMHLKETPGVDVGVVNLVYDPYTVQLPYDGFGFLTPHPDSDYKLPVPGTLGVVFDSNAMRGQDQKQNQANSVGGGEDPVKMTVMIGGHQWQKTFGGRSVGQVSPDEVLEYAQKGVQTYLGIDANPTHKMANVLSSCIPQYRVGHEARLRQLDRQTSDLYRGRLSLAGASYLGVSVPDCIKNSRELAENLVRSSIFGHSKLVTGLERIRVP</sequence>
<proteinExistence type="inferred from homology"/>
<dbReference type="Proteomes" id="UP000077315">
    <property type="component" value="Unassembled WGS sequence"/>
</dbReference>
<accession>A0A163E6B7</accession>
<dbReference type="OrthoDB" id="438553at2759"/>
<gene>
    <name evidence="13" type="ORF">PHYBLDRAFT_142459</name>
</gene>
<evidence type="ECO:0000256" key="4">
    <source>
        <dbReference type="ARBA" id="ARBA00012867"/>
    </source>
</evidence>
<evidence type="ECO:0000256" key="8">
    <source>
        <dbReference type="ARBA" id="ARBA00023133"/>
    </source>
</evidence>
<dbReference type="PANTHER" id="PTHR42923">
    <property type="entry name" value="PROTOPORPHYRINOGEN OXIDASE"/>
    <property type="match status" value="1"/>
</dbReference>
<dbReference type="GO" id="GO:0006782">
    <property type="term" value="P:protoporphyrinogen IX biosynthetic process"/>
    <property type="evidence" value="ECO:0007669"/>
    <property type="project" value="UniProtKB-UniRule"/>
</dbReference>
<evidence type="ECO:0000256" key="3">
    <source>
        <dbReference type="ARBA" id="ARBA00010551"/>
    </source>
</evidence>
<dbReference type="FunCoup" id="A0A163E6B7">
    <property type="interactions" value="249"/>
</dbReference>
<feature type="domain" description="Amine oxidase" evidence="12">
    <location>
        <begin position="12"/>
        <end position="530"/>
    </location>
</feature>
<dbReference type="GO" id="GO:0005743">
    <property type="term" value="C:mitochondrial inner membrane"/>
    <property type="evidence" value="ECO:0007669"/>
    <property type="project" value="UniProtKB-SubCell"/>
</dbReference>
<dbReference type="EMBL" id="KV440975">
    <property type="protein sequence ID" value="OAD76950.1"/>
    <property type="molecule type" value="Genomic_DNA"/>
</dbReference>
<dbReference type="PANTHER" id="PTHR42923:SF3">
    <property type="entry name" value="PROTOPORPHYRINOGEN OXIDASE"/>
    <property type="match status" value="1"/>
</dbReference>